<dbReference type="Proteomes" id="UP000244168">
    <property type="component" value="Unassembled WGS sequence"/>
</dbReference>
<organism evidence="1 2">
    <name type="scientific">Mucilaginibacter yixingensis</name>
    <dbReference type="NCBI Taxonomy" id="1295612"/>
    <lineage>
        <taxon>Bacteria</taxon>
        <taxon>Pseudomonadati</taxon>
        <taxon>Bacteroidota</taxon>
        <taxon>Sphingobacteriia</taxon>
        <taxon>Sphingobacteriales</taxon>
        <taxon>Sphingobacteriaceae</taxon>
        <taxon>Mucilaginibacter</taxon>
    </lineage>
</organism>
<proteinExistence type="predicted"/>
<evidence type="ECO:0000313" key="1">
    <source>
        <dbReference type="EMBL" id="PTQ99990.1"/>
    </source>
</evidence>
<evidence type="ECO:0000313" key="2">
    <source>
        <dbReference type="Proteomes" id="UP000244168"/>
    </source>
</evidence>
<reference evidence="1 2" key="1">
    <citation type="submission" date="2018-04" db="EMBL/GenBank/DDBJ databases">
        <title>Genomic Encyclopedia of Archaeal and Bacterial Type Strains, Phase II (KMG-II): from individual species to whole genera.</title>
        <authorList>
            <person name="Goeker M."/>
        </authorList>
    </citation>
    <scope>NUCLEOTIDE SEQUENCE [LARGE SCALE GENOMIC DNA]</scope>
    <source>
        <strain evidence="1 2">DSM 26809</strain>
    </source>
</reference>
<keyword evidence="2" id="KW-1185">Reference proteome</keyword>
<protein>
    <submittedName>
        <fullName evidence="1">Putative addiction module component (TIGR02574 family)</fullName>
    </submittedName>
</protein>
<dbReference type="AlphaFoldDB" id="A0A2T5JDY6"/>
<dbReference type="RefSeq" id="WP_170113565.1">
    <property type="nucleotide sequence ID" value="NZ_CP160205.1"/>
</dbReference>
<comment type="caution">
    <text evidence="1">The sequence shown here is derived from an EMBL/GenBank/DDBJ whole genome shotgun (WGS) entry which is preliminary data.</text>
</comment>
<accession>A0A2T5JDY6</accession>
<gene>
    <name evidence="1" type="ORF">C8P68_102821</name>
</gene>
<name>A0A2T5JDY6_9SPHI</name>
<sequence>MSIAEIKQKLHEYIDTAEDEQLLEAVYDLLENGGSPERNSLTAEQWEELDRRMEEYQNGSAKIYDWEDAAKKIESSLKKK</sequence>
<dbReference type="Pfam" id="PF09720">
    <property type="entry name" value="Unstab_antitox"/>
    <property type="match status" value="1"/>
</dbReference>
<dbReference type="InterPro" id="IPR013406">
    <property type="entry name" value="CHP02574_addiction_mod"/>
</dbReference>
<dbReference type="EMBL" id="QAOQ01000002">
    <property type="protein sequence ID" value="PTQ99990.1"/>
    <property type="molecule type" value="Genomic_DNA"/>
</dbReference>